<dbReference type="CDD" id="cd00446">
    <property type="entry name" value="GrpE"/>
    <property type="match status" value="1"/>
</dbReference>
<evidence type="ECO:0000313" key="8">
    <source>
        <dbReference type="EMBL" id="SVA65990.1"/>
    </source>
</evidence>
<reference evidence="8" key="1">
    <citation type="submission" date="2018-05" db="EMBL/GenBank/DDBJ databases">
        <authorList>
            <person name="Lanie J.A."/>
            <person name="Ng W.-L."/>
            <person name="Kazmierczak K.M."/>
            <person name="Andrzejewski T.M."/>
            <person name="Davidsen T.M."/>
            <person name="Wayne K.J."/>
            <person name="Tettelin H."/>
            <person name="Glass J.I."/>
            <person name="Rusch D."/>
            <person name="Podicherti R."/>
            <person name="Tsui H.-C.T."/>
            <person name="Winkler M.E."/>
        </authorList>
    </citation>
    <scope>NUCLEOTIDE SEQUENCE</scope>
</reference>
<keyword evidence="5" id="KW-0346">Stress response</keyword>
<feature type="compositionally biased region" description="Basic and acidic residues" evidence="7">
    <location>
        <begin position="211"/>
        <end position="228"/>
    </location>
</feature>
<dbReference type="AlphaFoldDB" id="A0A381XMW9"/>
<dbReference type="GO" id="GO:0051087">
    <property type="term" value="F:protein-folding chaperone binding"/>
    <property type="evidence" value="ECO:0007669"/>
    <property type="project" value="InterPro"/>
</dbReference>
<proteinExistence type="inferred from homology"/>
<feature type="region of interest" description="Disordered" evidence="7">
    <location>
        <begin position="193"/>
        <end position="228"/>
    </location>
</feature>
<evidence type="ECO:0000256" key="1">
    <source>
        <dbReference type="ARBA" id="ARBA00004496"/>
    </source>
</evidence>
<evidence type="ECO:0000256" key="4">
    <source>
        <dbReference type="ARBA" id="ARBA00022490"/>
    </source>
</evidence>
<evidence type="ECO:0000256" key="2">
    <source>
        <dbReference type="ARBA" id="ARBA00009054"/>
    </source>
</evidence>
<dbReference type="PANTHER" id="PTHR21237:SF23">
    <property type="entry name" value="GRPE PROTEIN HOMOLOG, MITOCHONDRIAL"/>
    <property type="match status" value="1"/>
</dbReference>
<organism evidence="8">
    <name type="scientific">marine metagenome</name>
    <dbReference type="NCBI Taxonomy" id="408172"/>
    <lineage>
        <taxon>unclassified sequences</taxon>
        <taxon>metagenomes</taxon>
        <taxon>ecological metagenomes</taxon>
    </lineage>
</organism>
<comment type="similarity">
    <text evidence="2">Belongs to the GrpE family.</text>
</comment>
<keyword evidence="4" id="KW-0963">Cytoplasm</keyword>
<name>A0A381XMW9_9ZZZZ</name>
<dbReference type="PROSITE" id="PS01071">
    <property type="entry name" value="GRPE"/>
    <property type="match status" value="1"/>
</dbReference>
<gene>
    <name evidence="8" type="ORF">METZ01_LOCUS118844</name>
</gene>
<sequence length="228" mass="25682">MAKDKKENHGDEDSEVLDNKFEESSEPAKGMEESGKVELSQENLEEALREKEQFRSMAQRAQADLVNYRNRAAQELEEARRTAKFSALARFLNIIDDLSRAVQGLPDGADDSWTEGIYLVLRNLENTFETEGVIKIDSLGSQFDPHQHEALMYEQTDEAGEGTIVNVIQEGYKINDRILRPARVVVAQKLESHDGAAEEIVNDGTCSSEESPEKPLEQTEHSTKQEEN</sequence>
<dbReference type="GO" id="GO:0005737">
    <property type="term" value="C:cytoplasm"/>
    <property type="evidence" value="ECO:0007669"/>
    <property type="project" value="UniProtKB-SubCell"/>
</dbReference>
<evidence type="ECO:0000256" key="6">
    <source>
        <dbReference type="ARBA" id="ARBA00023186"/>
    </source>
</evidence>
<dbReference type="HAMAP" id="MF_01151">
    <property type="entry name" value="GrpE"/>
    <property type="match status" value="1"/>
</dbReference>
<dbReference type="GO" id="GO:0051082">
    <property type="term" value="F:unfolded protein binding"/>
    <property type="evidence" value="ECO:0007669"/>
    <property type="project" value="TreeGrafter"/>
</dbReference>
<dbReference type="PRINTS" id="PR00773">
    <property type="entry name" value="GRPEPROTEIN"/>
</dbReference>
<comment type="subunit">
    <text evidence="3">Homodimer.</text>
</comment>
<dbReference type="InterPro" id="IPR009012">
    <property type="entry name" value="GrpE_head"/>
</dbReference>
<accession>A0A381XMW9</accession>
<dbReference type="PANTHER" id="PTHR21237">
    <property type="entry name" value="GRPE PROTEIN"/>
    <property type="match status" value="1"/>
</dbReference>
<protein>
    <recommendedName>
        <fullName evidence="9">HSP-70 cofactor</fullName>
    </recommendedName>
</protein>
<dbReference type="GO" id="GO:0000774">
    <property type="term" value="F:adenyl-nucleotide exchange factor activity"/>
    <property type="evidence" value="ECO:0007669"/>
    <property type="project" value="InterPro"/>
</dbReference>
<dbReference type="InterPro" id="IPR013805">
    <property type="entry name" value="GrpE_CC"/>
</dbReference>
<comment type="subcellular location">
    <subcellularLocation>
        <location evidence="1">Cytoplasm</location>
    </subcellularLocation>
</comment>
<dbReference type="EMBL" id="UINC01015721">
    <property type="protein sequence ID" value="SVA65990.1"/>
    <property type="molecule type" value="Genomic_DNA"/>
</dbReference>
<dbReference type="Gene3D" id="3.90.20.20">
    <property type="match status" value="1"/>
</dbReference>
<dbReference type="Pfam" id="PF01025">
    <property type="entry name" value="GrpE"/>
    <property type="match status" value="1"/>
</dbReference>
<keyword evidence="6" id="KW-0143">Chaperone</keyword>
<dbReference type="InterPro" id="IPR000740">
    <property type="entry name" value="GrpE"/>
</dbReference>
<dbReference type="GO" id="GO:0042803">
    <property type="term" value="F:protein homodimerization activity"/>
    <property type="evidence" value="ECO:0007669"/>
    <property type="project" value="InterPro"/>
</dbReference>
<dbReference type="Gene3D" id="2.30.22.10">
    <property type="entry name" value="Head domain of nucleotide exchange factor GrpE"/>
    <property type="match status" value="1"/>
</dbReference>
<dbReference type="GO" id="GO:0006457">
    <property type="term" value="P:protein folding"/>
    <property type="evidence" value="ECO:0007669"/>
    <property type="project" value="InterPro"/>
</dbReference>
<feature type="compositionally biased region" description="Basic and acidic residues" evidence="7">
    <location>
        <begin position="1"/>
        <end position="23"/>
    </location>
</feature>
<feature type="region of interest" description="Disordered" evidence="7">
    <location>
        <begin position="1"/>
        <end position="51"/>
    </location>
</feature>
<evidence type="ECO:0000256" key="7">
    <source>
        <dbReference type="SAM" id="MobiDB-lite"/>
    </source>
</evidence>
<dbReference type="SUPFAM" id="SSF58014">
    <property type="entry name" value="Coiled-coil domain of nucleotide exchange factor GrpE"/>
    <property type="match status" value="1"/>
</dbReference>
<dbReference type="SUPFAM" id="SSF51064">
    <property type="entry name" value="Head domain of nucleotide exchange factor GrpE"/>
    <property type="match status" value="1"/>
</dbReference>
<dbReference type="FunFam" id="2.30.22.10:FF:000001">
    <property type="entry name" value="Protein GrpE"/>
    <property type="match status" value="1"/>
</dbReference>
<evidence type="ECO:0008006" key="9">
    <source>
        <dbReference type="Google" id="ProtNLM"/>
    </source>
</evidence>
<evidence type="ECO:0000256" key="5">
    <source>
        <dbReference type="ARBA" id="ARBA00023016"/>
    </source>
</evidence>
<evidence type="ECO:0000256" key="3">
    <source>
        <dbReference type="ARBA" id="ARBA00011738"/>
    </source>
</evidence>